<protein>
    <submittedName>
        <fullName evidence="1">Gfo/Idh/MocA family oxidoreductase</fullName>
    </submittedName>
</protein>
<keyword evidence="2" id="KW-1185">Reference proteome</keyword>
<organism evidence="1 2">
    <name type="scientific">Antarcticirhabdus aurantiaca</name>
    <dbReference type="NCBI Taxonomy" id="2606717"/>
    <lineage>
        <taxon>Bacteria</taxon>
        <taxon>Pseudomonadati</taxon>
        <taxon>Pseudomonadota</taxon>
        <taxon>Alphaproteobacteria</taxon>
        <taxon>Hyphomicrobiales</taxon>
        <taxon>Aurantimonadaceae</taxon>
        <taxon>Antarcticirhabdus</taxon>
    </lineage>
</organism>
<gene>
    <name evidence="1" type="ORF">OXU80_25005</name>
</gene>
<reference evidence="1" key="1">
    <citation type="submission" date="2022-11" db="EMBL/GenBank/DDBJ databases">
        <title>beta-Carotene-producing bacterium, Jeongeuplla avenae sp. nov., alleviates the salt stress of Arabidopsis seedlings.</title>
        <authorList>
            <person name="Jiang L."/>
            <person name="Lee J."/>
        </authorList>
    </citation>
    <scope>NUCLEOTIDE SEQUENCE</scope>
    <source>
        <strain evidence="1">DY_R2A_6</strain>
    </source>
</reference>
<dbReference type="EMBL" id="CP113520">
    <property type="protein sequence ID" value="WAJ28047.1"/>
    <property type="molecule type" value="Genomic_DNA"/>
</dbReference>
<dbReference type="Proteomes" id="UP001163223">
    <property type="component" value="Chromosome"/>
</dbReference>
<evidence type="ECO:0000313" key="1">
    <source>
        <dbReference type="EMBL" id="WAJ28047.1"/>
    </source>
</evidence>
<accession>A0ACD4NME3</accession>
<evidence type="ECO:0000313" key="2">
    <source>
        <dbReference type="Proteomes" id="UP001163223"/>
    </source>
</evidence>
<proteinExistence type="predicted"/>
<name>A0ACD4NME3_9HYPH</name>
<sequence>MRSVEVAVIGTGWCGGIRAETLSRSALVDKLHICEIRKERLAEVRALVNPASATTDYQDILRNDAIEVVYISTTPESTHFPIARDCLRAGKHVLLEKPIAMELWEADELIQTAKRQGVKFTIGYSQRFNTKIAYAKKKIQDGTLGRVVNVMVSRHLSRSLGKKIAQRVKLSPAAMESTHDLDFVFWLLEPAKPVRVYSQGSYGYMQEVNGSYDCMWTTVTMDNGMLVVVGGGWNLPPAYPNYCGTWIEITGTEGALILDDTQRDNWLSTVSEGTRFPMSTMPGEQVDHVFAGQMGPETIHFLESCLLDRPVMVAPEHARMVMQSYLAADLSAAINEPVDLPLSNQSLATIADLREGLREAS</sequence>